<dbReference type="PANTHER" id="PTHR43133">
    <property type="entry name" value="RNA POLYMERASE ECF-TYPE SIGMA FACTO"/>
    <property type="match status" value="1"/>
</dbReference>
<keyword evidence="5 6" id="KW-0804">Transcription</keyword>
<name>A0A0H3DBA0_AMYMU</name>
<keyword evidence="3 6" id="KW-0731">Sigma factor</keyword>
<dbReference type="Pfam" id="PF04542">
    <property type="entry name" value="Sigma70_r2"/>
    <property type="match status" value="1"/>
</dbReference>
<dbReference type="InterPro" id="IPR007627">
    <property type="entry name" value="RNA_pol_sigma70_r2"/>
</dbReference>
<dbReference type="InterPro" id="IPR013324">
    <property type="entry name" value="RNA_pol_sigma_r3/r4-like"/>
</dbReference>
<dbReference type="PROSITE" id="PS01063">
    <property type="entry name" value="SIGMA70_ECF"/>
    <property type="match status" value="1"/>
</dbReference>
<dbReference type="GO" id="GO:0003677">
    <property type="term" value="F:DNA binding"/>
    <property type="evidence" value="ECO:0007669"/>
    <property type="project" value="UniProtKB-KW"/>
</dbReference>
<dbReference type="CDD" id="cd06171">
    <property type="entry name" value="Sigma70_r4"/>
    <property type="match status" value="1"/>
</dbReference>
<proteinExistence type="inferred from homology"/>
<feature type="domain" description="RNA polymerase sigma-70 region 2" evidence="7">
    <location>
        <begin position="62"/>
        <end position="125"/>
    </location>
</feature>
<dbReference type="NCBIfam" id="TIGR02937">
    <property type="entry name" value="sigma70-ECF"/>
    <property type="match status" value="1"/>
</dbReference>
<dbReference type="InterPro" id="IPR039425">
    <property type="entry name" value="RNA_pol_sigma-70-like"/>
</dbReference>
<dbReference type="GO" id="GO:0006950">
    <property type="term" value="P:response to stress"/>
    <property type="evidence" value="ECO:0007669"/>
    <property type="project" value="UniProtKB-ARBA"/>
</dbReference>
<gene>
    <name evidence="9" type="primary">rpoE</name>
    <name evidence="9" type="ordered locus">AMED_6529</name>
</gene>
<dbReference type="Pfam" id="PF08281">
    <property type="entry name" value="Sigma70_r4_2"/>
    <property type="match status" value="1"/>
</dbReference>
<organism evidence="9 10">
    <name type="scientific">Amycolatopsis mediterranei (strain U-32)</name>
    <dbReference type="NCBI Taxonomy" id="749927"/>
    <lineage>
        <taxon>Bacteria</taxon>
        <taxon>Bacillati</taxon>
        <taxon>Actinomycetota</taxon>
        <taxon>Actinomycetes</taxon>
        <taxon>Pseudonocardiales</taxon>
        <taxon>Pseudonocardiaceae</taxon>
        <taxon>Amycolatopsis</taxon>
    </lineage>
</organism>
<dbReference type="KEGG" id="amd:AMED_6529"/>
<dbReference type="eggNOG" id="COG1595">
    <property type="taxonomic scope" value="Bacteria"/>
</dbReference>
<protein>
    <recommendedName>
        <fullName evidence="6">RNA polymerase sigma factor</fullName>
    </recommendedName>
</protein>
<dbReference type="InterPro" id="IPR036388">
    <property type="entry name" value="WH-like_DNA-bd_sf"/>
</dbReference>
<dbReference type="SUPFAM" id="SSF88946">
    <property type="entry name" value="Sigma2 domain of RNA polymerase sigma factors"/>
    <property type="match status" value="1"/>
</dbReference>
<evidence type="ECO:0000313" key="10">
    <source>
        <dbReference type="Proteomes" id="UP000000328"/>
    </source>
</evidence>
<evidence type="ECO:0000256" key="6">
    <source>
        <dbReference type="RuleBase" id="RU000716"/>
    </source>
</evidence>
<dbReference type="PANTHER" id="PTHR43133:SF61">
    <property type="entry name" value="ECF RNA POLYMERASE SIGMA FACTOR SIGC"/>
    <property type="match status" value="1"/>
</dbReference>
<evidence type="ECO:0000259" key="7">
    <source>
        <dbReference type="Pfam" id="PF04542"/>
    </source>
</evidence>
<dbReference type="InterPro" id="IPR013249">
    <property type="entry name" value="RNA_pol_sigma70_r4_t2"/>
</dbReference>
<dbReference type="HOGENOM" id="CLU_047691_3_5_11"/>
<keyword evidence="2 6" id="KW-0805">Transcription regulation</keyword>
<keyword evidence="4 6" id="KW-0238">DNA-binding</keyword>
<sequence length="222" mass="24216">MTWSAARAGWFPRLSVKIVFNRIGVGDVVAGVTPERADDADITRWALLAGRGDGPALEQFLRSTQPYVWRFVAGLADAQSADDLTQETYLRALGSLPRFKGDSSARTWLLSIARRTVADHIRALQARPRQASVTDWEAAAERAEPSRAERIDEQVVLDQLVKALDPDRRVAFVLTQTLGLSYVDAAQVCGCPVGTIRSRVARAREDLLAAMAGTRPGYPAVG</sequence>
<dbReference type="GO" id="GO:0016987">
    <property type="term" value="F:sigma factor activity"/>
    <property type="evidence" value="ECO:0007669"/>
    <property type="project" value="UniProtKB-KW"/>
</dbReference>
<comment type="similarity">
    <text evidence="1 6">Belongs to the sigma-70 factor family. ECF subfamily.</text>
</comment>
<dbReference type="InterPro" id="IPR013325">
    <property type="entry name" value="RNA_pol_sigma_r2"/>
</dbReference>
<dbReference type="AlphaFoldDB" id="A0A0H3DBA0"/>
<dbReference type="OrthoDB" id="3821507at2"/>
<feature type="domain" description="RNA polymerase sigma factor 70 region 4 type 2" evidence="8">
    <location>
        <begin position="157"/>
        <end position="207"/>
    </location>
</feature>
<dbReference type="Proteomes" id="UP000000328">
    <property type="component" value="Chromosome"/>
</dbReference>
<evidence type="ECO:0000256" key="5">
    <source>
        <dbReference type="ARBA" id="ARBA00023163"/>
    </source>
</evidence>
<dbReference type="GO" id="GO:0006352">
    <property type="term" value="P:DNA-templated transcription initiation"/>
    <property type="evidence" value="ECO:0007669"/>
    <property type="project" value="InterPro"/>
</dbReference>
<dbReference type="PATRIC" id="fig|749927.5.peg.6791"/>
<evidence type="ECO:0000256" key="4">
    <source>
        <dbReference type="ARBA" id="ARBA00023125"/>
    </source>
</evidence>
<evidence type="ECO:0000313" key="9">
    <source>
        <dbReference type="EMBL" id="ADJ48260.1"/>
    </source>
</evidence>
<evidence type="ECO:0000256" key="2">
    <source>
        <dbReference type="ARBA" id="ARBA00023015"/>
    </source>
</evidence>
<reference evidence="9 10" key="1">
    <citation type="journal article" date="2010" name="Cell Res.">
        <title>Complete genome sequence of the rifamycin SV-producing Amycolatopsis mediterranei U32 revealed its genetic characteristics in phylogeny and metabolism.</title>
        <authorList>
            <person name="Zhao W."/>
            <person name="Zhong Y."/>
            <person name="Yuan H."/>
            <person name="Wang J."/>
            <person name="Zheng H."/>
            <person name="Wang Y."/>
            <person name="Cen X."/>
            <person name="Xu F."/>
            <person name="Bai J."/>
            <person name="Han X."/>
            <person name="Lu G."/>
            <person name="Zhu Y."/>
            <person name="Shao Z."/>
            <person name="Yan H."/>
            <person name="Li C."/>
            <person name="Peng N."/>
            <person name="Zhang Z."/>
            <person name="Zhang Y."/>
            <person name="Lin W."/>
            <person name="Fan Y."/>
            <person name="Qin Z."/>
            <person name="Hu Y."/>
            <person name="Zhu B."/>
            <person name="Wang S."/>
            <person name="Ding X."/>
            <person name="Zhao G.P."/>
        </authorList>
    </citation>
    <scope>NUCLEOTIDE SEQUENCE [LARGE SCALE GENOMIC DNA]</scope>
    <source>
        <strain evidence="10">U-32</strain>
    </source>
</reference>
<accession>A0A0H3DBA0</accession>
<evidence type="ECO:0000256" key="1">
    <source>
        <dbReference type="ARBA" id="ARBA00010641"/>
    </source>
</evidence>
<evidence type="ECO:0000259" key="8">
    <source>
        <dbReference type="Pfam" id="PF08281"/>
    </source>
</evidence>
<dbReference type="InterPro" id="IPR014284">
    <property type="entry name" value="RNA_pol_sigma-70_dom"/>
</dbReference>
<dbReference type="EMBL" id="CP002000">
    <property type="protein sequence ID" value="ADJ48260.1"/>
    <property type="molecule type" value="Genomic_DNA"/>
</dbReference>
<dbReference type="SUPFAM" id="SSF88659">
    <property type="entry name" value="Sigma3 and sigma4 domains of RNA polymerase sigma factors"/>
    <property type="match status" value="1"/>
</dbReference>
<dbReference type="Gene3D" id="1.10.10.10">
    <property type="entry name" value="Winged helix-like DNA-binding domain superfamily/Winged helix DNA-binding domain"/>
    <property type="match status" value="1"/>
</dbReference>
<evidence type="ECO:0000256" key="3">
    <source>
        <dbReference type="ARBA" id="ARBA00023082"/>
    </source>
</evidence>
<dbReference type="Gene3D" id="1.10.1740.10">
    <property type="match status" value="1"/>
</dbReference>
<dbReference type="InterPro" id="IPR000838">
    <property type="entry name" value="RNA_pol_sigma70_ECF_CS"/>
</dbReference>